<dbReference type="InterPro" id="IPR002181">
    <property type="entry name" value="Fibrinogen_a/b/g_C_dom"/>
</dbReference>
<evidence type="ECO:0000313" key="5">
    <source>
        <dbReference type="Proteomes" id="UP000762676"/>
    </source>
</evidence>
<dbReference type="InterPro" id="IPR014716">
    <property type="entry name" value="Fibrinogen_a/b/g_C_1"/>
</dbReference>
<keyword evidence="2" id="KW-0732">Signal</keyword>
<accession>A0AAV4IJL2</accession>
<dbReference type="InterPro" id="IPR020837">
    <property type="entry name" value="Fibrinogen_CS"/>
</dbReference>
<reference evidence="4 5" key="1">
    <citation type="journal article" date="2021" name="Elife">
        <title>Chloroplast acquisition without the gene transfer in kleptoplastic sea slugs, Plakobranchus ocellatus.</title>
        <authorList>
            <person name="Maeda T."/>
            <person name="Takahashi S."/>
            <person name="Yoshida T."/>
            <person name="Shimamura S."/>
            <person name="Takaki Y."/>
            <person name="Nagai Y."/>
            <person name="Toyoda A."/>
            <person name="Suzuki Y."/>
            <person name="Arimoto A."/>
            <person name="Ishii H."/>
            <person name="Satoh N."/>
            <person name="Nishiyama T."/>
            <person name="Hasebe M."/>
            <person name="Maruyama T."/>
            <person name="Minagawa J."/>
            <person name="Obokata J."/>
            <person name="Shigenobu S."/>
        </authorList>
    </citation>
    <scope>NUCLEOTIDE SEQUENCE [LARGE SCALE GENOMIC DNA]</scope>
</reference>
<keyword evidence="1" id="KW-1015">Disulfide bond</keyword>
<dbReference type="SMART" id="SM00186">
    <property type="entry name" value="FBG"/>
    <property type="match status" value="1"/>
</dbReference>
<dbReference type="InterPro" id="IPR050373">
    <property type="entry name" value="Fibrinogen_C-term_domain"/>
</dbReference>
<organism evidence="4 5">
    <name type="scientific">Elysia marginata</name>
    <dbReference type="NCBI Taxonomy" id="1093978"/>
    <lineage>
        <taxon>Eukaryota</taxon>
        <taxon>Metazoa</taxon>
        <taxon>Spiralia</taxon>
        <taxon>Lophotrochozoa</taxon>
        <taxon>Mollusca</taxon>
        <taxon>Gastropoda</taxon>
        <taxon>Heterobranchia</taxon>
        <taxon>Euthyneura</taxon>
        <taxon>Panpulmonata</taxon>
        <taxon>Sacoglossa</taxon>
        <taxon>Placobranchoidea</taxon>
        <taxon>Plakobranchidae</taxon>
        <taxon>Elysia</taxon>
    </lineage>
</organism>
<keyword evidence="5" id="KW-1185">Reference proteome</keyword>
<dbReference type="CDD" id="cd00087">
    <property type="entry name" value="FReD"/>
    <property type="match status" value="1"/>
</dbReference>
<dbReference type="PROSITE" id="PS51406">
    <property type="entry name" value="FIBRINOGEN_C_2"/>
    <property type="match status" value="1"/>
</dbReference>
<dbReference type="Proteomes" id="UP000762676">
    <property type="component" value="Unassembled WGS sequence"/>
</dbReference>
<feature type="chain" id="PRO_5043315774" evidence="2">
    <location>
        <begin position="21"/>
        <end position="637"/>
    </location>
</feature>
<dbReference type="SUPFAM" id="SSF58113">
    <property type="entry name" value="Apolipoprotein A-I"/>
    <property type="match status" value="1"/>
</dbReference>
<dbReference type="Pfam" id="PF00147">
    <property type="entry name" value="Fibrinogen_C"/>
    <property type="match status" value="1"/>
</dbReference>
<dbReference type="Gene3D" id="1.20.120.20">
    <property type="entry name" value="Apolipoprotein"/>
    <property type="match status" value="1"/>
</dbReference>
<evidence type="ECO:0000259" key="3">
    <source>
        <dbReference type="PROSITE" id="PS51406"/>
    </source>
</evidence>
<evidence type="ECO:0000256" key="2">
    <source>
        <dbReference type="SAM" id="SignalP"/>
    </source>
</evidence>
<dbReference type="SUPFAM" id="SSF56496">
    <property type="entry name" value="Fibrinogen C-terminal domain-like"/>
    <property type="match status" value="1"/>
</dbReference>
<gene>
    <name evidence="4" type="ORF">ElyMa_004813800</name>
</gene>
<name>A0AAV4IJL2_9GAST</name>
<dbReference type="PROSITE" id="PS51257">
    <property type="entry name" value="PROKAR_LIPOPROTEIN"/>
    <property type="match status" value="1"/>
</dbReference>
<dbReference type="PANTHER" id="PTHR19143">
    <property type="entry name" value="FIBRINOGEN/TENASCIN/ANGIOPOEITIN"/>
    <property type="match status" value="1"/>
</dbReference>
<dbReference type="Gene3D" id="3.90.215.10">
    <property type="entry name" value="Gamma Fibrinogen, chain A, domain 1"/>
    <property type="match status" value="1"/>
</dbReference>
<dbReference type="GO" id="GO:0005615">
    <property type="term" value="C:extracellular space"/>
    <property type="evidence" value="ECO:0007669"/>
    <property type="project" value="TreeGrafter"/>
</dbReference>
<feature type="domain" description="Fibrinogen C-terminal" evidence="3">
    <location>
        <begin position="415"/>
        <end position="632"/>
    </location>
</feature>
<sequence length="637" mass="71831">MEQRLLILSLTTVFLVSCQGLDLAMERGIQDGSTVRNLCGVLTCQEVINTSVPSNPGGDLAKSSIVLNSIAEMSLFIRVSTTSSSAKGKKDILIGSVSSQFPSLTRVANGRKVDGLLDPGQATMRVELVKLEDCQAEFTCQVRGLDIQGKELANSVRLAQQKDQGGNQMYDASFTPATSHLLTSIHRLVSQAVGGLKDRMKDRILQLQHDLYDKIDSLENRVEDRIQSLKFRTEDGVTSVKDKLGEIQTILDARIDVFENRVDDKMTQLQRDLIDKSDQFEHRLGGRLDVFENRIKNEIDSKINQNKLMRLDLSTQLHKFSTEMRADILNSLNTMQQRLFGEQNKALKNVSESVDRTLHSTSSLLSSFEGDFDLLKNYGEMNLHTVRNETETIRDILSSGEVYTQCMSIDSRKSDTDKPMHEVCERGMGDDVTKLYNPYEVMTHRATKKQILCDTHTDGGGWIVIQRRATGDVDFYKNWTAYRDGFGSVSGDFWIGNEVIYALTNQHPCELRIDFRIDGQEKFAYYSSFRIENESNKYRLRLATYSGTVGEASKKGLSYSNNRPFSTFDQDNDDSSRNCAIVFSGAWWYGDCHDANLNGNWGEKTTTGVCWSPASRVWYYPSFVELKLRRVPSSTSG</sequence>
<dbReference type="AlphaFoldDB" id="A0AAV4IJL2"/>
<proteinExistence type="predicted"/>
<evidence type="ECO:0000313" key="4">
    <source>
        <dbReference type="EMBL" id="GFS10619.1"/>
    </source>
</evidence>
<feature type="signal peptide" evidence="2">
    <location>
        <begin position="1"/>
        <end position="20"/>
    </location>
</feature>
<dbReference type="PROSITE" id="PS00514">
    <property type="entry name" value="FIBRINOGEN_C_1"/>
    <property type="match status" value="1"/>
</dbReference>
<evidence type="ECO:0000256" key="1">
    <source>
        <dbReference type="ARBA" id="ARBA00023157"/>
    </source>
</evidence>
<dbReference type="InterPro" id="IPR036056">
    <property type="entry name" value="Fibrinogen-like_C"/>
</dbReference>
<comment type="caution">
    <text evidence="4">The sequence shown here is derived from an EMBL/GenBank/DDBJ whole genome shotgun (WGS) entry which is preliminary data.</text>
</comment>
<dbReference type="EMBL" id="BMAT01009635">
    <property type="protein sequence ID" value="GFS10619.1"/>
    <property type="molecule type" value="Genomic_DNA"/>
</dbReference>
<protein>
    <submittedName>
        <fullName evidence="4">Ficolin-1</fullName>
    </submittedName>
</protein>